<evidence type="ECO:0000256" key="4">
    <source>
        <dbReference type="ARBA" id="ARBA00023143"/>
    </source>
</evidence>
<protein>
    <recommendedName>
        <fullName evidence="6">Filament cap protein</fullName>
    </recommendedName>
    <alternativeName>
        <fullName evidence="5">Flagellar cap protein</fullName>
    </alternativeName>
</protein>
<dbReference type="PANTHER" id="PTHR30288:SF0">
    <property type="entry name" value="FLAGELLAR HOOK-ASSOCIATED PROTEIN 2"/>
    <property type="match status" value="1"/>
</dbReference>
<evidence type="ECO:0000259" key="7">
    <source>
        <dbReference type="Pfam" id="PF02465"/>
    </source>
</evidence>
<organism evidence="8">
    <name type="scientific">marine sediment metagenome</name>
    <dbReference type="NCBI Taxonomy" id="412755"/>
    <lineage>
        <taxon>unclassified sequences</taxon>
        <taxon>metagenomes</taxon>
        <taxon>ecological metagenomes</taxon>
    </lineage>
</organism>
<dbReference type="GO" id="GO:0071973">
    <property type="term" value="P:bacterial-type flagellum-dependent cell motility"/>
    <property type="evidence" value="ECO:0007669"/>
    <property type="project" value="TreeGrafter"/>
</dbReference>
<name>X1NIB4_9ZZZZ</name>
<gene>
    <name evidence="8" type="ORF">S06H3_50505</name>
</gene>
<keyword evidence="4" id="KW-0975">Bacterial flagellum</keyword>
<dbReference type="GO" id="GO:0009421">
    <property type="term" value="C:bacterial-type flagellum filament cap"/>
    <property type="evidence" value="ECO:0007669"/>
    <property type="project" value="InterPro"/>
</dbReference>
<dbReference type="EMBL" id="BARV01031983">
    <property type="protein sequence ID" value="GAI43767.1"/>
    <property type="molecule type" value="Genomic_DNA"/>
</dbReference>
<dbReference type="AlphaFoldDB" id="X1NIB4"/>
<sequence>LRKLDYEGKNNALDELRSKVSALRSATSVLSNADNLELFNASSSDSDILTLSASAEANPGSHTIEIEQLATAETWIHDNSGFTYATDYVGGGNFIYSYNYQERIITAIEDETTLEDLVNLINNDAENPGVTASLLYQDGKHHLMLNGRETGADYQISINQSNTQVLAAFGKLTTDESGTAAGDSTKITELYGFSGELGDDDLITITGKQHDGTAVNENFAVTEYTTVDHLISEINDAFVGTATATFVNGRIR</sequence>
<accession>X1NIB4</accession>
<dbReference type="Pfam" id="PF02465">
    <property type="entry name" value="FliD_N"/>
    <property type="match status" value="1"/>
</dbReference>
<feature type="non-terminal residue" evidence="8">
    <location>
        <position position="252"/>
    </location>
</feature>
<evidence type="ECO:0000256" key="1">
    <source>
        <dbReference type="ARBA" id="ARBA00004365"/>
    </source>
</evidence>
<feature type="non-terminal residue" evidence="8">
    <location>
        <position position="1"/>
    </location>
</feature>
<dbReference type="PANTHER" id="PTHR30288">
    <property type="entry name" value="FLAGELLAR CAP/ASSEMBLY PROTEIN FLID"/>
    <property type="match status" value="1"/>
</dbReference>
<evidence type="ECO:0000313" key="8">
    <source>
        <dbReference type="EMBL" id="GAI43767.1"/>
    </source>
</evidence>
<comment type="subunit">
    <text evidence="3">Homopentamer.</text>
</comment>
<proteinExistence type="inferred from homology"/>
<evidence type="ECO:0000256" key="5">
    <source>
        <dbReference type="ARBA" id="ARBA00033074"/>
    </source>
</evidence>
<dbReference type="InterPro" id="IPR040026">
    <property type="entry name" value="FliD"/>
</dbReference>
<feature type="domain" description="Flagellar hook-associated protein 2 N-terminal" evidence="7">
    <location>
        <begin position="5"/>
        <end position="72"/>
    </location>
</feature>
<evidence type="ECO:0000256" key="6">
    <source>
        <dbReference type="ARBA" id="ARBA00033192"/>
    </source>
</evidence>
<dbReference type="GO" id="GO:0009424">
    <property type="term" value="C:bacterial-type flagellum hook"/>
    <property type="evidence" value="ECO:0007669"/>
    <property type="project" value="InterPro"/>
</dbReference>
<comment type="similarity">
    <text evidence="2">Belongs to the FliD family.</text>
</comment>
<dbReference type="InterPro" id="IPR003481">
    <property type="entry name" value="FliD_N"/>
</dbReference>
<reference evidence="8" key="1">
    <citation type="journal article" date="2014" name="Front. Microbiol.">
        <title>High frequency of phylogenetically diverse reductive dehalogenase-homologous genes in deep subseafloor sedimentary metagenomes.</title>
        <authorList>
            <person name="Kawai M."/>
            <person name="Futagami T."/>
            <person name="Toyoda A."/>
            <person name="Takaki Y."/>
            <person name="Nishi S."/>
            <person name="Hori S."/>
            <person name="Arai W."/>
            <person name="Tsubouchi T."/>
            <person name="Morono Y."/>
            <person name="Uchiyama I."/>
            <person name="Ito T."/>
            <person name="Fujiyama A."/>
            <person name="Inagaki F."/>
            <person name="Takami H."/>
        </authorList>
    </citation>
    <scope>NUCLEOTIDE SEQUENCE</scope>
    <source>
        <strain evidence="8">Expedition CK06-06</strain>
    </source>
</reference>
<comment type="caution">
    <text evidence="8">The sequence shown here is derived from an EMBL/GenBank/DDBJ whole genome shotgun (WGS) entry which is preliminary data.</text>
</comment>
<evidence type="ECO:0000256" key="3">
    <source>
        <dbReference type="ARBA" id="ARBA00011255"/>
    </source>
</evidence>
<comment type="subcellular location">
    <subcellularLocation>
        <location evidence="1">Bacterial flagellum</location>
    </subcellularLocation>
</comment>
<evidence type="ECO:0000256" key="2">
    <source>
        <dbReference type="ARBA" id="ARBA00009764"/>
    </source>
</evidence>